<dbReference type="AlphaFoldDB" id="G2DW53"/>
<reference evidence="1 2" key="1">
    <citation type="submission" date="2011-06" db="EMBL/GenBank/DDBJ databases">
        <title>The draft genome of Thiorhodococcus drewsii AZ1.</title>
        <authorList>
            <consortium name="US DOE Joint Genome Institute (JGI-PGF)"/>
            <person name="Lucas S."/>
            <person name="Han J."/>
            <person name="Lapidus A."/>
            <person name="Cheng J.-F."/>
            <person name="Goodwin L."/>
            <person name="Pitluck S."/>
            <person name="Peters L."/>
            <person name="Land M.L."/>
            <person name="Hauser L."/>
            <person name="Vogl K."/>
            <person name="Liu Z."/>
            <person name="Imhoff J."/>
            <person name="Thiel V."/>
            <person name="Frigaard N.-U."/>
            <person name="Bryant D.A."/>
            <person name="Woyke T.J."/>
        </authorList>
    </citation>
    <scope>NUCLEOTIDE SEQUENCE [LARGE SCALE GENOMIC DNA]</scope>
    <source>
        <strain evidence="1 2">AZ1</strain>
    </source>
</reference>
<evidence type="ECO:0000313" key="1">
    <source>
        <dbReference type="EMBL" id="EGV33773.1"/>
    </source>
</evidence>
<gene>
    <name evidence="1" type="ORF">ThidrDRAFT_0462</name>
</gene>
<evidence type="ECO:0000313" key="2">
    <source>
        <dbReference type="Proteomes" id="UP000004200"/>
    </source>
</evidence>
<keyword evidence="2" id="KW-1185">Reference proteome</keyword>
<dbReference type="EMBL" id="AFWT01000002">
    <property type="protein sequence ID" value="EGV33773.1"/>
    <property type="molecule type" value="Genomic_DNA"/>
</dbReference>
<organism evidence="1 2">
    <name type="scientific">Thiorhodococcus drewsii AZ1</name>
    <dbReference type="NCBI Taxonomy" id="765913"/>
    <lineage>
        <taxon>Bacteria</taxon>
        <taxon>Pseudomonadati</taxon>
        <taxon>Pseudomonadota</taxon>
        <taxon>Gammaproteobacteria</taxon>
        <taxon>Chromatiales</taxon>
        <taxon>Chromatiaceae</taxon>
        <taxon>Thiorhodococcus</taxon>
    </lineage>
</organism>
<sequence length="218" mass="25263">MLTEAAWKMTIPFGNKLHEAKGAIEEMLPPLQDSLSDLQAYWAINNLMVESSYIHFIIDRPEVKALDVTRPREFFDRLRITKELAYQCQGKVEISFHGYENDAHELFVIDEVRNYVPLLCAALPELLFFSRTEEPTHALKTLALCQTRVSWPDGRSTREVTRKVIFDTDKVGEFIMRHWPGLNEMTEWLSMSIDENKRISFDVIRCLGLRVPTEADDA</sequence>
<dbReference type="STRING" id="765913.ThidrDRAFT_0462"/>
<dbReference type="Proteomes" id="UP000004200">
    <property type="component" value="Unassembled WGS sequence"/>
</dbReference>
<accession>G2DW53</accession>
<comment type="caution">
    <text evidence="1">The sequence shown here is derived from an EMBL/GenBank/DDBJ whole genome shotgun (WGS) entry which is preliminary data.</text>
</comment>
<proteinExistence type="predicted"/>
<protein>
    <submittedName>
        <fullName evidence="1">Uncharacterized protein</fullName>
    </submittedName>
</protein>
<dbReference type="eggNOG" id="COG5474">
    <property type="taxonomic scope" value="Bacteria"/>
</dbReference>
<dbReference type="OrthoDB" id="4951670at2"/>
<name>G2DW53_9GAMM</name>
<dbReference type="RefSeq" id="WP_007039178.1">
    <property type="nucleotide sequence ID" value="NZ_AFWT01000002.1"/>
</dbReference>